<dbReference type="Pfam" id="PF09925">
    <property type="entry name" value="DUF2157"/>
    <property type="match status" value="1"/>
</dbReference>
<keyword evidence="1" id="KW-1133">Transmembrane helix</keyword>
<dbReference type="EMBL" id="CP109527">
    <property type="protein sequence ID" value="WTY38044.1"/>
    <property type="molecule type" value="Genomic_DNA"/>
</dbReference>
<proteinExistence type="predicted"/>
<dbReference type="Proteomes" id="UP001621418">
    <property type="component" value="Chromosome"/>
</dbReference>
<feature type="transmembrane region" description="Helical" evidence="1">
    <location>
        <begin position="268"/>
        <end position="286"/>
    </location>
</feature>
<feature type="transmembrane region" description="Helical" evidence="1">
    <location>
        <begin position="196"/>
        <end position="214"/>
    </location>
</feature>
<reference evidence="3 4" key="1">
    <citation type="submission" date="2022-10" db="EMBL/GenBank/DDBJ databases">
        <title>The complete genomes of actinobacterial strains from the NBC collection.</title>
        <authorList>
            <person name="Joergensen T.S."/>
            <person name="Alvarez Arevalo M."/>
            <person name="Sterndorff E.B."/>
            <person name="Faurdal D."/>
            <person name="Vuksanovic O."/>
            <person name="Mourched A.-S."/>
            <person name="Charusanti P."/>
            <person name="Shaw S."/>
            <person name="Blin K."/>
            <person name="Weber T."/>
        </authorList>
    </citation>
    <scope>NUCLEOTIDE SEQUENCE [LARGE SCALE GENOMIC DNA]</scope>
    <source>
        <strain evidence="3 4">NBC_01413</strain>
    </source>
</reference>
<dbReference type="InterPro" id="IPR018677">
    <property type="entry name" value="DUF2157"/>
</dbReference>
<evidence type="ECO:0000259" key="2">
    <source>
        <dbReference type="Pfam" id="PF09925"/>
    </source>
</evidence>
<feature type="transmembrane region" description="Helical" evidence="1">
    <location>
        <begin position="116"/>
        <end position="135"/>
    </location>
</feature>
<feature type="transmembrane region" description="Helical" evidence="1">
    <location>
        <begin position="45"/>
        <end position="67"/>
    </location>
</feature>
<keyword evidence="1" id="KW-0812">Transmembrane</keyword>
<keyword evidence="4" id="KW-1185">Reference proteome</keyword>
<feature type="domain" description="DUF2157" evidence="2">
    <location>
        <begin position="13"/>
        <end position="160"/>
    </location>
</feature>
<feature type="transmembrane region" description="Helical" evidence="1">
    <location>
        <begin position="292"/>
        <end position="315"/>
    </location>
</feature>
<evidence type="ECO:0000313" key="4">
    <source>
        <dbReference type="Proteomes" id="UP001621418"/>
    </source>
</evidence>
<feature type="transmembrane region" description="Helical" evidence="1">
    <location>
        <begin position="172"/>
        <end position="190"/>
    </location>
</feature>
<feature type="transmembrane region" description="Helical" evidence="1">
    <location>
        <begin position="147"/>
        <end position="165"/>
    </location>
</feature>
<gene>
    <name evidence="3" type="ORF">OG308_09475</name>
</gene>
<evidence type="ECO:0000313" key="3">
    <source>
        <dbReference type="EMBL" id="WTY38044.1"/>
    </source>
</evidence>
<feature type="transmembrane region" description="Helical" evidence="1">
    <location>
        <begin position="79"/>
        <end position="104"/>
    </location>
</feature>
<organism evidence="3 4">
    <name type="scientific">Nocardia salmonicida</name>
    <dbReference type="NCBI Taxonomy" id="53431"/>
    <lineage>
        <taxon>Bacteria</taxon>
        <taxon>Bacillati</taxon>
        <taxon>Actinomycetota</taxon>
        <taxon>Actinomycetes</taxon>
        <taxon>Mycobacteriales</taxon>
        <taxon>Nocardiaceae</taxon>
        <taxon>Nocardia</taxon>
    </lineage>
</organism>
<evidence type="ECO:0000256" key="1">
    <source>
        <dbReference type="SAM" id="Phobius"/>
    </source>
</evidence>
<sequence length="324" mass="32913">MVREHRVDVALERLVAAGVISGEQRTAVLRAVDEQDRAGRASGGWVAAEIVAYVGAGLVAAGLGLFIDKAWAQVAQSGRVVLLVVVTGCAMWGAVALAGGCVGVYRRVPIASAGRVRLAAVLLVLAAVAMTGAVATAFDQHHGDETAIAASVAGLLVAILGYLLVPSVLGMVAVACFGVASILSVTPELFDSRSPWQGIALMMFGALWFGLAWARLLVAEGAGYLLGGVIAVIGAQTLTLGESLWRPGSTVLIGVVCFVLYAIRRDAVLVLGGAAGTAIAVVQVAADYTTGGPVVASMVLAIGALVLMVGLVVLLTRQGPLRPG</sequence>
<feature type="transmembrane region" description="Helical" evidence="1">
    <location>
        <begin position="221"/>
        <end position="238"/>
    </location>
</feature>
<keyword evidence="1" id="KW-0472">Membrane</keyword>
<protein>
    <submittedName>
        <fullName evidence="3">DUF2157 domain-containing protein</fullName>
    </submittedName>
</protein>
<dbReference type="RefSeq" id="WP_405149989.1">
    <property type="nucleotide sequence ID" value="NZ_CP109527.1"/>
</dbReference>
<feature type="transmembrane region" description="Helical" evidence="1">
    <location>
        <begin position="244"/>
        <end position="263"/>
    </location>
</feature>
<accession>A0ABZ1NDE6</accession>
<name>A0ABZ1NDE6_9NOCA</name>